<dbReference type="InterPro" id="IPR004143">
    <property type="entry name" value="BPL_LPL_catalytic"/>
</dbReference>
<comment type="function">
    <text evidence="1">Catalyzes both the ATP-dependent activation of exogenously supplied lipoate to lipoyl-AMP and the transfer of the activated lipoyl onto the lipoyl domains of lipoate-dependent enzymes.</text>
</comment>
<protein>
    <recommendedName>
        <fullName evidence="4">Putative lipoate-protein ligase A</fullName>
    </recommendedName>
</protein>
<dbReference type="PANTHER" id="PTHR12561">
    <property type="entry name" value="LIPOATE-PROTEIN LIGASE"/>
    <property type="match status" value="1"/>
</dbReference>
<dbReference type="OrthoDB" id="201621at2759"/>
<evidence type="ECO:0000256" key="3">
    <source>
        <dbReference type="ARBA" id="ARBA00008242"/>
    </source>
</evidence>
<dbReference type="PANTHER" id="PTHR12561:SF3">
    <property type="entry name" value="LIPOYLTRANSFERASE 1, MITOCHONDRIAL"/>
    <property type="match status" value="1"/>
</dbReference>
<dbReference type="CDD" id="cd16443">
    <property type="entry name" value="LplA"/>
    <property type="match status" value="1"/>
</dbReference>
<dbReference type="Pfam" id="PF21948">
    <property type="entry name" value="LplA-B_cat"/>
    <property type="match status" value="1"/>
</dbReference>
<reference evidence="6 7" key="1">
    <citation type="journal article" date="2018" name="Mycol. Prog.">
        <title>Coniella lustricola, a new species from submerged detritus.</title>
        <authorList>
            <person name="Raudabaugh D.B."/>
            <person name="Iturriaga T."/>
            <person name="Carver A."/>
            <person name="Mondo S."/>
            <person name="Pangilinan J."/>
            <person name="Lipzen A."/>
            <person name="He G."/>
            <person name="Amirebrahimi M."/>
            <person name="Grigoriev I.V."/>
            <person name="Miller A.N."/>
        </authorList>
    </citation>
    <scope>NUCLEOTIDE SEQUENCE [LARGE SCALE GENOMIC DNA]</scope>
    <source>
        <strain evidence="6 7">B22-T-1</strain>
    </source>
</reference>
<proteinExistence type="inferred from homology"/>
<dbReference type="InterPro" id="IPR004562">
    <property type="entry name" value="LipoylTrfase_LipoateP_Ligase"/>
</dbReference>
<dbReference type="UniPathway" id="UPA00537">
    <property type="reaction ID" value="UER00595"/>
</dbReference>
<keyword evidence="7" id="KW-1185">Reference proteome</keyword>
<evidence type="ECO:0000313" key="6">
    <source>
        <dbReference type="EMBL" id="PSS03344.1"/>
    </source>
</evidence>
<evidence type="ECO:0000256" key="4">
    <source>
        <dbReference type="ARBA" id="ARBA00015925"/>
    </source>
</evidence>
<dbReference type="SUPFAM" id="SSF55681">
    <property type="entry name" value="Class II aaRS and biotin synthetases"/>
    <property type="match status" value="1"/>
</dbReference>
<evidence type="ECO:0000256" key="1">
    <source>
        <dbReference type="ARBA" id="ARBA00003253"/>
    </source>
</evidence>
<dbReference type="Gene3D" id="3.30.930.10">
    <property type="entry name" value="Bira Bifunctional Protein, Domain 2"/>
    <property type="match status" value="1"/>
</dbReference>
<evidence type="ECO:0000259" key="5">
    <source>
        <dbReference type="PROSITE" id="PS51733"/>
    </source>
</evidence>
<sequence>MAFLCAAPWRTTSSSLRCHTSLALALTTNRYSSSSSSFFSSAFSSSSRQSQQPQQPWHARASDASHRVQIYTSRSHNPYFNLSAEHHLLQTSHPDSTILFLYANDPCIVIGRNQNPWLEVNLGLLRSSPAAYRARLSCDPQEHDGGHHSPDTSPVSLVRRRSGGGAVFHDRGNVNYSVICPPAVFDRDRHAEMVVRALQKLGVATAQVNARHDIVVVDHDDKTATTTTATNSDPATFKVSGSAYKLTRLRSLHHGTCLLSSPNLREIGSLLRSPAEGYIKARGVESVRSRIRNVGIGVDAFVAAVRAEFETMYGAADVQAVVGGEKVGENGEAAELGESEQMAKGYRELMSREWIYNQTPLFTFSTHASAEDPRPRPPMPAGVPGDFRATITARHGQIQTAEIAGLVDGHPSLEGLDLGTLTDWRQVLHLEDGAASEHVGRWLNHLFGIGGDERM</sequence>
<gene>
    <name evidence="6" type="ORF">BD289DRAFT_421011</name>
</gene>
<comment type="pathway">
    <text evidence="2">Protein modification; protein lipoylation via exogenous pathway; protein N(6)-(lipoyl)lysine from lipoate: step 2/2.</text>
</comment>
<evidence type="ECO:0000256" key="2">
    <source>
        <dbReference type="ARBA" id="ARBA00005085"/>
    </source>
</evidence>
<dbReference type="GO" id="GO:0017118">
    <property type="term" value="F:lipoyltransferase activity"/>
    <property type="evidence" value="ECO:0007669"/>
    <property type="project" value="TreeGrafter"/>
</dbReference>
<dbReference type="EMBL" id="KZ678375">
    <property type="protein sequence ID" value="PSS03344.1"/>
    <property type="molecule type" value="Genomic_DNA"/>
</dbReference>
<dbReference type="STRING" id="2025994.A0A2T3ALS5"/>
<dbReference type="FunCoup" id="A0A2T3ALS5">
    <property type="interactions" value="246"/>
</dbReference>
<organism evidence="6 7">
    <name type="scientific">Coniella lustricola</name>
    <dbReference type="NCBI Taxonomy" id="2025994"/>
    <lineage>
        <taxon>Eukaryota</taxon>
        <taxon>Fungi</taxon>
        <taxon>Dikarya</taxon>
        <taxon>Ascomycota</taxon>
        <taxon>Pezizomycotina</taxon>
        <taxon>Sordariomycetes</taxon>
        <taxon>Sordariomycetidae</taxon>
        <taxon>Diaporthales</taxon>
        <taxon>Schizoparmaceae</taxon>
        <taxon>Coniella</taxon>
    </lineage>
</organism>
<dbReference type="PROSITE" id="PS51733">
    <property type="entry name" value="BPL_LPL_CATALYTIC"/>
    <property type="match status" value="1"/>
</dbReference>
<dbReference type="InParanoid" id="A0A2T3ALS5"/>
<dbReference type="GO" id="GO:0009249">
    <property type="term" value="P:protein lipoylation"/>
    <property type="evidence" value="ECO:0007669"/>
    <property type="project" value="InterPro"/>
</dbReference>
<evidence type="ECO:0000313" key="7">
    <source>
        <dbReference type="Proteomes" id="UP000241462"/>
    </source>
</evidence>
<dbReference type="GO" id="GO:0005739">
    <property type="term" value="C:mitochondrion"/>
    <property type="evidence" value="ECO:0007669"/>
    <property type="project" value="TreeGrafter"/>
</dbReference>
<accession>A0A2T3ALS5</accession>
<name>A0A2T3ALS5_9PEZI</name>
<dbReference type="Proteomes" id="UP000241462">
    <property type="component" value="Unassembled WGS sequence"/>
</dbReference>
<feature type="domain" description="BPL/LPL catalytic" evidence="5">
    <location>
        <begin position="93"/>
        <end position="317"/>
    </location>
</feature>
<dbReference type="InterPro" id="IPR045864">
    <property type="entry name" value="aa-tRNA-synth_II/BPL/LPL"/>
</dbReference>
<comment type="similarity">
    <text evidence="3">Belongs to the LplA family.</text>
</comment>
<dbReference type="AlphaFoldDB" id="A0A2T3ALS5"/>